<evidence type="ECO:0000259" key="4">
    <source>
        <dbReference type="PROSITE" id="PS50949"/>
    </source>
</evidence>
<dbReference type="InterPro" id="IPR036388">
    <property type="entry name" value="WH-like_DNA-bd_sf"/>
</dbReference>
<evidence type="ECO:0000256" key="2">
    <source>
        <dbReference type="ARBA" id="ARBA00023125"/>
    </source>
</evidence>
<evidence type="ECO:0000313" key="5">
    <source>
        <dbReference type="EMBL" id="OAQ55662.1"/>
    </source>
</evidence>
<dbReference type="PANTHER" id="PTHR44846">
    <property type="entry name" value="MANNOSYL-D-GLYCERATE TRANSPORT/METABOLISM SYSTEM REPRESSOR MNGR-RELATED"/>
    <property type="match status" value="1"/>
</dbReference>
<dbReference type="GO" id="GO:0003700">
    <property type="term" value="F:DNA-binding transcription factor activity"/>
    <property type="evidence" value="ECO:0007669"/>
    <property type="project" value="InterPro"/>
</dbReference>
<name>A0A179ERG2_ENTTH</name>
<dbReference type="CDD" id="cd07377">
    <property type="entry name" value="WHTH_GntR"/>
    <property type="match status" value="1"/>
</dbReference>
<comment type="caution">
    <text evidence="5">The sequence shown here is derived from an EMBL/GenBank/DDBJ whole genome shotgun (WGS) entry which is preliminary data.</text>
</comment>
<gene>
    <name evidence="5" type="ORF">A6E74_06255</name>
</gene>
<evidence type="ECO:0000313" key="6">
    <source>
        <dbReference type="Proteomes" id="UP000078516"/>
    </source>
</evidence>
<dbReference type="PROSITE" id="PS50949">
    <property type="entry name" value="HTH_GNTR"/>
    <property type="match status" value="1"/>
</dbReference>
<evidence type="ECO:0000256" key="3">
    <source>
        <dbReference type="ARBA" id="ARBA00023163"/>
    </source>
</evidence>
<dbReference type="InterPro" id="IPR050679">
    <property type="entry name" value="Bact_HTH_transcr_reg"/>
</dbReference>
<accession>A0A179ERG2</accession>
<dbReference type="InterPro" id="IPR036390">
    <property type="entry name" value="WH_DNA-bd_sf"/>
</dbReference>
<dbReference type="Gene3D" id="3.40.1410.10">
    <property type="entry name" value="Chorismate lyase-like"/>
    <property type="match status" value="1"/>
</dbReference>
<dbReference type="AlphaFoldDB" id="A0A179ERG2"/>
<evidence type="ECO:0000256" key="1">
    <source>
        <dbReference type="ARBA" id="ARBA00023015"/>
    </source>
</evidence>
<dbReference type="PANTHER" id="PTHR44846:SF1">
    <property type="entry name" value="MANNOSYL-D-GLYCERATE TRANSPORT_METABOLISM SYSTEM REPRESSOR MNGR-RELATED"/>
    <property type="match status" value="1"/>
</dbReference>
<sequence>MASKYETIKQDIIKKIESGEFSAGEKIYSEGDLKKIYSVSNTTVVKALNDLVNEGYLIRRQGEGTFVRKNLKHRKVFFSEQLSLSNDAKKKSVEKTITLNFGQVKDKFIAQQLGDKTGQRSLVKISQIALTNGRPWKIQNRYLFRDKLAKDSLERWVNGASLSEELGLVGHMSSLPMSMEVRTILLREGMEELEPLKLIEKRFGEEESYSLFDIRRLISGKDDVPIEYSRSFIHPDFYQIEIVGE</sequence>
<dbReference type="Pfam" id="PF00392">
    <property type="entry name" value="GntR"/>
    <property type="match status" value="1"/>
</dbReference>
<dbReference type="GO" id="GO:0003677">
    <property type="term" value="F:DNA binding"/>
    <property type="evidence" value="ECO:0007669"/>
    <property type="project" value="UniProtKB-KW"/>
</dbReference>
<keyword evidence="3" id="KW-0804">Transcription</keyword>
<proteinExistence type="predicted"/>
<dbReference type="SMART" id="SM00345">
    <property type="entry name" value="HTH_GNTR"/>
    <property type="match status" value="1"/>
</dbReference>
<dbReference type="Gene3D" id="1.10.10.10">
    <property type="entry name" value="Winged helix-like DNA-binding domain superfamily/Winged helix DNA-binding domain"/>
    <property type="match status" value="1"/>
</dbReference>
<keyword evidence="2" id="KW-0238">DNA-binding</keyword>
<feature type="domain" description="HTH gntR-type" evidence="4">
    <location>
        <begin position="2"/>
        <end position="70"/>
    </location>
</feature>
<dbReference type="Proteomes" id="UP000078516">
    <property type="component" value="Unassembled WGS sequence"/>
</dbReference>
<dbReference type="GO" id="GO:0045892">
    <property type="term" value="P:negative regulation of DNA-templated transcription"/>
    <property type="evidence" value="ECO:0007669"/>
    <property type="project" value="TreeGrafter"/>
</dbReference>
<dbReference type="RefSeq" id="WP_067483293.1">
    <property type="nucleotide sequence ID" value="NZ_JARQAN010000003.1"/>
</dbReference>
<keyword evidence="1" id="KW-0805">Transcription regulation</keyword>
<protein>
    <submittedName>
        <fullName evidence="5">GntR family transcriptional regulator</fullName>
    </submittedName>
</protein>
<dbReference type="InterPro" id="IPR000524">
    <property type="entry name" value="Tscrpt_reg_HTH_GntR"/>
</dbReference>
<organism evidence="5 6">
    <name type="scientific">Enterococcus thailandicus</name>
    <dbReference type="NCBI Taxonomy" id="417368"/>
    <lineage>
        <taxon>Bacteria</taxon>
        <taxon>Bacillati</taxon>
        <taxon>Bacillota</taxon>
        <taxon>Bacilli</taxon>
        <taxon>Lactobacillales</taxon>
        <taxon>Enterococcaceae</taxon>
        <taxon>Enterococcus</taxon>
    </lineage>
</organism>
<dbReference type="EMBL" id="LWMN01000012">
    <property type="protein sequence ID" value="OAQ55662.1"/>
    <property type="molecule type" value="Genomic_DNA"/>
</dbReference>
<dbReference type="InterPro" id="IPR028978">
    <property type="entry name" value="Chorismate_lyase_/UTRA_dom_sf"/>
</dbReference>
<dbReference type="SUPFAM" id="SSF46785">
    <property type="entry name" value="Winged helix' DNA-binding domain"/>
    <property type="match status" value="1"/>
</dbReference>
<dbReference type="SUPFAM" id="SSF64288">
    <property type="entry name" value="Chorismate lyase-like"/>
    <property type="match status" value="1"/>
</dbReference>
<keyword evidence="6" id="KW-1185">Reference proteome</keyword>
<reference evidence="5 6" key="1">
    <citation type="submission" date="2016-04" db="EMBL/GenBank/DDBJ databases">
        <title>Draft genome of an Enterococcus thailandicus strain isolated from bovine feces.</title>
        <authorList>
            <person name="Beukers A.G."/>
            <person name="Zaheer R."/>
            <person name="Goji N."/>
            <person name="Cook S.R."/>
            <person name="Amoako K."/>
            <person name="Chaves A.V."/>
            <person name="Ward M.P."/>
            <person name="Mcallister T.A."/>
        </authorList>
    </citation>
    <scope>NUCLEOTIDE SEQUENCE [LARGE SCALE GENOMIC DNA]</scope>
    <source>
        <strain evidence="5 6">F0711D 46</strain>
    </source>
</reference>